<protein>
    <submittedName>
        <fullName evidence="5">Carbohydrate-binding protein</fullName>
    </submittedName>
</protein>
<dbReference type="InterPro" id="IPR006584">
    <property type="entry name" value="Cellulose-bd_IV"/>
</dbReference>
<comment type="caution">
    <text evidence="5">The sequence shown here is derived from an EMBL/GenBank/DDBJ whole genome shotgun (WGS) entry which is preliminary data.</text>
</comment>
<name>A0ABT3CVC0_9BACT</name>
<evidence type="ECO:0000313" key="6">
    <source>
        <dbReference type="Proteomes" id="UP001300692"/>
    </source>
</evidence>
<evidence type="ECO:0000259" key="3">
    <source>
        <dbReference type="PROSITE" id="PS50093"/>
    </source>
</evidence>
<dbReference type="SUPFAM" id="SSF49785">
    <property type="entry name" value="Galactose-binding domain-like"/>
    <property type="match status" value="2"/>
</dbReference>
<proteinExistence type="predicted"/>
<sequence length="559" mass="59706">MKSINKLKRNLLYLAFAGLAVAACEEEDLSGNMQFEPGTIEATVSETAITNGTSVKYTDFSTKVQTRKWTFNGGDPASSTDSVVNVTYPWGGDWEAILEIKFIDNSVKLDTFLIEVDGPSAPASLPYSGSPAAVPGTIEAEDYDLGTSGLAYYDTDAGNNAINSGSPVYRTDNDTEGNVDVQVNDPGVTNIGWTSGGEWLNYTVDVASAGTHTIDFVLGSDPGGFSVQLSKINGEDTTFIAESGDFSSTGGWSTYKSFKVAAELEEGVQLWHLYLTGGSTNVDKLVITEGEPVIDAVVEATASSLVVNEGESITFTDKSTIVADRTWTFEGGDPATSTEAEVVVTYATAGTYTATLDVNHTDGTSGSQTFDIEVKVPTSRTGNLGIYTENTTVETSSSVATQNNQMVAISAVTTDAYEGSEALFFEYVWADGAYGYHATLNPDPSPLDASGYEEGFYNVAIKTTCVGKFKIRIRDASGGNFFVIMDDAVKTYGLERDGAWHKLKIPVSSFTKDGDGNGDKPDLSTLSNVFVLRSDEGSPTPADGDDWDFYVDDIYFSVD</sequence>
<evidence type="ECO:0000259" key="4">
    <source>
        <dbReference type="PROSITE" id="PS51175"/>
    </source>
</evidence>
<evidence type="ECO:0000256" key="1">
    <source>
        <dbReference type="ARBA" id="ARBA00022729"/>
    </source>
</evidence>
<gene>
    <name evidence="5" type="ORF">N7U62_12140</name>
</gene>
<dbReference type="EMBL" id="JAOYOD010000001">
    <property type="protein sequence ID" value="MCV9387420.1"/>
    <property type="molecule type" value="Genomic_DNA"/>
</dbReference>
<dbReference type="CDD" id="cd04080">
    <property type="entry name" value="CBM6_cellulase-like"/>
    <property type="match status" value="1"/>
</dbReference>
<dbReference type="InterPro" id="IPR000601">
    <property type="entry name" value="PKD_dom"/>
</dbReference>
<dbReference type="PROSITE" id="PS51257">
    <property type="entry name" value="PROKAR_LIPOPROTEIN"/>
    <property type="match status" value="1"/>
</dbReference>
<dbReference type="Pfam" id="PF18911">
    <property type="entry name" value="PKD_4"/>
    <property type="match status" value="1"/>
</dbReference>
<dbReference type="InterPro" id="IPR013783">
    <property type="entry name" value="Ig-like_fold"/>
</dbReference>
<dbReference type="CDD" id="cd00146">
    <property type="entry name" value="PKD"/>
    <property type="match status" value="1"/>
</dbReference>
<dbReference type="PROSITE" id="PS50093">
    <property type="entry name" value="PKD"/>
    <property type="match status" value="1"/>
</dbReference>
<evidence type="ECO:0000256" key="2">
    <source>
        <dbReference type="SAM" id="SignalP"/>
    </source>
</evidence>
<keyword evidence="1 2" id="KW-0732">Signal</keyword>
<feature type="domain" description="PKD" evidence="3">
    <location>
        <begin position="326"/>
        <end position="381"/>
    </location>
</feature>
<dbReference type="InterPro" id="IPR035986">
    <property type="entry name" value="PKD_dom_sf"/>
</dbReference>
<dbReference type="SMART" id="SM00606">
    <property type="entry name" value="CBD_IV"/>
    <property type="match status" value="1"/>
</dbReference>
<dbReference type="Gene3D" id="2.60.40.10">
    <property type="entry name" value="Immunoglobulins"/>
    <property type="match status" value="1"/>
</dbReference>
<organism evidence="5 6">
    <name type="scientific">Reichenbachiella ulvae</name>
    <dbReference type="NCBI Taxonomy" id="2980104"/>
    <lineage>
        <taxon>Bacteria</taxon>
        <taxon>Pseudomonadati</taxon>
        <taxon>Bacteroidota</taxon>
        <taxon>Cytophagia</taxon>
        <taxon>Cytophagales</taxon>
        <taxon>Reichenbachiellaceae</taxon>
        <taxon>Reichenbachiella</taxon>
    </lineage>
</organism>
<accession>A0ABT3CVC0</accession>
<dbReference type="Proteomes" id="UP001300692">
    <property type="component" value="Unassembled WGS sequence"/>
</dbReference>
<dbReference type="SMART" id="SM00089">
    <property type="entry name" value="PKD"/>
    <property type="match status" value="1"/>
</dbReference>
<dbReference type="Pfam" id="PF03422">
    <property type="entry name" value="CBM_6"/>
    <property type="match status" value="1"/>
</dbReference>
<dbReference type="PROSITE" id="PS51175">
    <property type="entry name" value="CBM6"/>
    <property type="match status" value="1"/>
</dbReference>
<feature type="domain" description="CBM6" evidence="4">
    <location>
        <begin position="136"/>
        <end position="288"/>
    </location>
</feature>
<keyword evidence="6" id="KW-1185">Reference proteome</keyword>
<feature type="signal peptide" evidence="2">
    <location>
        <begin position="1"/>
        <end position="22"/>
    </location>
</feature>
<feature type="chain" id="PRO_5046389076" evidence="2">
    <location>
        <begin position="23"/>
        <end position="559"/>
    </location>
</feature>
<dbReference type="InterPro" id="IPR008979">
    <property type="entry name" value="Galactose-bd-like_sf"/>
</dbReference>
<dbReference type="Gene3D" id="2.60.120.260">
    <property type="entry name" value="Galactose-binding domain-like"/>
    <property type="match status" value="1"/>
</dbReference>
<reference evidence="5 6" key="1">
    <citation type="submission" date="2022-10" db="EMBL/GenBank/DDBJ databases">
        <title>Comparative genomics and taxonomic characterization of three novel marine species of genus Reichenbachiella exhibiting antioxidant and polysaccharide degradation activities.</title>
        <authorList>
            <person name="Muhammad N."/>
            <person name="Lee Y.-J."/>
            <person name="Ko J."/>
            <person name="Kim S.-G."/>
        </authorList>
    </citation>
    <scope>NUCLEOTIDE SEQUENCE [LARGE SCALE GENOMIC DNA]</scope>
    <source>
        <strain evidence="5 6">ABR2-5</strain>
    </source>
</reference>
<dbReference type="SUPFAM" id="SSF49299">
    <property type="entry name" value="PKD domain"/>
    <property type="match status" value="2"/>
</dbReference>
<dbReference type="InterPro" id="IPR022409">
    <property type="entry name" value="PKD/Chitinase_dom"/>
</dbReference>
<dbReference type="InterPro" id="IPR005084">
    <property type="entry name" value="CBM6"/>
</dbReference>
<evidence type="ECO:0000313" key="5">
    <source>
        <dbReference type="EMBL" id="MCV9387420.1"/>
    </source>
</evidence>
<dbReference type="RefSeq" id="WP_264138242.1">
    <property type="nucleotide sequence ID" value="NZ_JAOYOD010000001.1"/>
</dbReference>